<dbReference type="PROSITE" id="PS51257">
    <property type="entry name" value="PROKAR_LIPOPROTEIN"/>
    <property type="match status" value="1"/>
</dbReference>
<dbReference type="GO" id="GO:0005576">
    <property type="term" value="C:extracellular region"/>
    <property type="evidence" value="ECO:0007669"/>
    <property type="project" value="TreeGrafter"/>
</dbReference>
<evidence type="ECO:0000256" key="3">
    <source>
        <dbReference type="ARBA" id="ARBA00022729"/>
    </source>
</evidence>
<feature type="signal peptide" evidence="5">
    <location>
        <begin position="1"/>
        <end position="27"/>
    </location>
</feature>
<accession>A0A0S2LXG3</accession>
<sequence>MKGTPLKKFFSKKTLGFTAVLTAAALAMTGCGGGGTTGGDTAGAGGGDAAGLTFEVAKDVALTGSPTFDKIKSAGKIRIGVKEDQPGLGFLDAATGERSGFDIEIARWMAASLGVAADKIDFKAIPSANRESALANGDVDLYVGTYSINDKRKKLVDFAGPYFVTGQGLLVAKDNTTIKSEKDLDGKKVCSATGSTPFQNIKDNFPKADPVAFDIYSKCVEALTSGSVDAVTTDQAILLGFASQDPDKLKVVGEPFTVENYGIGLPLGDTALRTFLNTTLTDGNATWTKIFDATLGKSGTKVEQPKVDQY</sequence>
<gene>
    <name evidence="7" type="ORF">AS189_06280</name>
</gene>
<dbReference type="SMART" id="SM00062">
    <property type="entry name" value="PBPb"/>
    <property type="match status" value="1"/>
</dbReference>
<name>A0A0S2LXG3_9MICC</name>
<organism evidence="7 8">
    <name type="scientific">Arthrobacter alpinus</name>
    <dbReference type="NCBI Taxonomy" id="656366"/>
    <lineage>
        <taxon>Bacteria</taxon>
        <taxon>Bacillati</taxon>
        <taxon>Actinomycetota</taxon>
        <taxon>Actinomycetes</taxon>
        <taxon>Micrococcales</taxon>
        <taxon>Micrococcaceae</taxon>
        <taxon>Arthrobacter</taxon>
    </lineage>
</organism>
<dbReference type="InterPro" id="IPR051455">
    <property type="entry name" value="Bact_solute-bind_prot3"/>
</dbReference>
<reference evidence="8" key="1">
    <citation type="submission" date="2015-11" db="EMBL/GenBank/DDBJ databases">
        <authorList>
            <person name="Kumar R."/>
            <person name="Singh D."/>
            <person name="Swarnkar M.K."/>
            <person name="Singh A.K."/>
            <person name="Kumar S."/>
        </authorList>
    </citation>
    <scope>NUCLEOTIDE SEQUENCE [LARGE SCALE GENOMIC DNA]</scope>
    <source>
        <strain evidence="8">ERGS4:06</strain>
    </source>
</reference>
<dbReference type="GO" id="GO:0030288">
    <property type="term" value="C:outer membrane-bounded periplasmic space"/>
    <property type="evidence" value="ECO:0007669"/>
    <property type="project" value="TreeGrafter"/>
</dbReference>
<evidence type="ECO:0000313" key="7">
    <source>
        <dbReference type="EMBL" id="ALO66173.1"/>
    </source>
</evidence>
<dbReference type="PANTHER" id="PTHR30085:SF6">
    <property type="entry name" value="ABC TRANSPORTER GLUTAMINE-BINDING PROTEIN GLNH"/>
    <property type="match status" value="1"/>
</dbReference>
<dbReference type="CDD" id="cd13690">
    <property type="entry name" value="PBP2_GluB"/>
    <property type="match status" value="1"/>
</dbReference>
<evidence type="ECO:0000256" key="5">
    <source>
        <dbReference type="SAM" id="SignalP"/>
    </source>
</evidence>
<evidence type="ECO:0000256" key="4">
    <source>
        <dbReference type="RuleBase" id="RU003744"/>
    </source>
</evidence>
<evidence type="ECO:0000313" key="8">
    <source>
        <dbReference type="Proteomes" id="UP000059574"/>
    </source>
</evidence>
<feature type="chain" id="PRO_5038500480" evidence="5">
    <location>
        <begin position="28"/>
        <end position="310"/>
    </location>
</feature>
<dbReference type="PANTHER" id="PTHR30085">
    <property type="entry name" value="AMINO ACID ABC TRANSPORTER PERMEASE"/>
    <property type="match status" value="1"/>
</dbReference>
<evidence type="ECO:0000256" key="1">
    <source>
        <dbReference type="ARBA" id="ARBA00010333"/>
    </source>
</evidence>
<evidence type="ECO:0000256" key="2">
    <source>
        <dbReference type="ARBA" id="ARBA00022448"/>
    </source>
</evidence>
<evidence type="ECO:0000259" key="6">
    <source>
        <dbReference type="SMART" id="SM00062"/>
    </source>
</evidence>
<dbReference type="Pfam" id="PF00497">
    <property type="entry name" value="SBP_bac_3"/>
    <property type="match status" value="1"/>
</dbReference>
<reference evidence="7 8" key="2">
    <citation type="journal article" date="2016" name="J. Biotechnol.">
        <title>Complete genome sequence of Arthrobacter alpinus ERGS4:06, a yellow pigmented bacterium tolerant to cold and radiations isolated from Sikkim Himalaya.</title>
        <authorList>
            <person name="Kumar R."/>
            <person name="Singh D."/>
            <person name="Swarnkar M.K."/>
            <person name="Singh A.K."/>
            <person name="Kumar S."/>
        </authorList>
    </citation>
    <scope>NUCLEOTIDE SEQUENCE [LARGE SCALE GENOMIC DNA]</scope>
    <source>
        <strain evidence="7 8">ERGS4:06</strain>
    </source>
</reference>
<dbReference type="Proteomes" id="UP000059574">
    <property type="component" value="Chromosome"/>
</dbReference>
<dbReference type="AlphaFoldDB" id="A0A0S2LXG3"/>
<protein>
    <submittedName>
        <fullName evidence="7">ABC transporter substrate-binding protein</fullName>
    </submittedName>
</protein>
<dbReference type="InterPro" id="IPR001638">
    <property type="entry name" value="Solute-binding_3/MltF_N"/>
</dbReference>
<dbReference type="Gene3D" id="3.40.190.10">
    <property type="entry name" value="Periplasmic binding protein-like II"/>
    <property type="match status" value="2"/>
</dbReference>
<feature type="domain" description="Solute-binding protein family 3/N-terminal" evidence="6">
    <location>
        <begin position="76"/>
        <end position="298"/>
    </location>
</feature>
<keyword evidence="2" id="KW-0813">Transport</keyword>
<proteinExistence type="inferred from homology"/>
<comment type="similarity">
    <text evidence="1 4">Belongs to the bacterial solute-binding protein 3 family.</text>
</comment>
<dbReference type="PROSITE" id="PS01039">
    <property type="entry name" value="SBP_BACTERIAL_3"/>
    <property type="match status" value="1"/>
</dbReference>
<dbReference type="GO" id="GO:0006865">
    <property type="term" value="P:amino acid transport"/>
    <property type="evidence" value="ECO:0007669"/>
    <property type="project" value="TreeGrafter"/>
</dbReference>
<dbReference type="InterPro" id="IPR018313">
    <property type="entry name" value="SBP_3_CS"/>
</dbReference>
<dbReference type="EMBL" id="CP013200">
    <property type="protein sequence ID" value="ALO66173.1"/>
    <property type="molecule type" value="Genomic_DNA"/>
</dbReference>
<dbReference type="SUPFAM" id="SSF53850">
    <property type="entry name" value="Periplasmic binding protein-like II"/>
    <property type="match status" value="1"/>
</dbReference>
<keyword evidence="3 5" id="KW-0732">Signal</keyword>